<dbReference type="CDD" id="cd08192">
    <property type="entry name" value="MAR-like"/>
    <property type="match status" value="1"/>
</dbReference>
<dbReference type="InterPro" id="IPR018211">
    <property type="entry name" value="ADH_Fe_CS"/>
</dbReference>
<proteinExistence type="inferred from homology"/>
<evidence type="ECO:0000256" key="2">
    <source>
        <dbReference type="ARBA" id="ARBA00007358"/>
    </source>
</evidence>
<reference evidence="7 8" key="1">
    <citation type="submission" date="2020-07" db="EMBL/GenBank/DDBJ databases">
        <title>Genomic Encyclopedia of Type Strains, Phase IV (KMG-IV): sequencing the most valuable type-strain genomes for metagenomic binning, comparative biology and taxonomic classification.</title>
        <authorList>
            <person name="Goeker M."/>
        </authorList>
    </citation>
    <scope>NUCLEOTIDE SEQUENCE [LARGE SCALE GENOMIC DNA]</scope>
    <source>
        <strain evidence="7 8">DSM 29043</strain>
    </source>
</reference>
<dbReference type="PROSITE" id="PS00060">
    <property type="entry name" value="ADH_IRON_2"/>
    <property type="match status" value="1"/>
</dbReference>
<dbReference type="GO" id="GO:0046872">
    <property type="term" value="F:metal ion binding"/>
    <property type="evidence" value="ECO:0007669"/>
    <property type="project" value="InterPro"/>
</dbReference>
<feature type="domain" description="Alcohol dehydrogenase iron-type/glycerol dehydrogenase GldA" evidence="5">
    <location>
        <begin position="15"/>
        <end position="192"/>
    </location>
</feature>
<organism evidence="7 8">
    <name type="scientific">Novosphingobium marinum</name>
    <dbReference type="NCBI Taxonomy" id="1514948"/>
    <lineage>
        <taxon>Bacteria</taxon>
        <taxon>Pseudomonadati</taxon>
        <taxon>Pseudomonadota</taxon>
        <taxon>Alphaproteobacteria</taxon>
        <taxon>Sphingomonadales</taxon>
        <taxon>Sphingomonadaceae</taxon>
        <taxon>Novosphingobium</taxon>
    </lineage>
</organism>
<dbReference type="Gene3D" id="3.40.50.1970">
    <property type="match status" value="1"/>
</dbReference>
<dbReference type="InterPro" id="IPR001670">
    <property type="entry name" value="ADH_Fe/GldA"/>
</dbReference>
<protein>
    <submittedName>
        <fullName evidence="7">Alcohol dehydrogenase class IV</fullName>
    </submittedName>
</protein>
<comment type="caution">
    <text evidence="7">The sequence shown here is derived from an EMBL/GenBank/DDBJ whole genome shotgun (WGS) entry which is preliminary data.</text>
</comment>
<dbReference type="InterPro" id="IPR039697">
    <property type="entry name" value="Alcohol_dehydrogenase_Fe"/>
</dbReference>
<accession>A0A7Y9XSJ0</accession>
<evidence type="ECO:0000256" key="3">
    <source>
        <dbReference type="ARBA" id="ARBA00023002"/>
    </source>
</evidence>
<gene>
    <name evidence="7" type="ORF">FHS75_000081</name>
</gene>
<evidence type="ECO:0000259" key="6">
    <source>
        <dbReference type="Pfam" id="PF25137"/>
    </source>
</evidence>
<dbReference type="Pfam" id="PF00465">
    <property type="entry name" value="Fe-ADH"/>
    <property type="match status" value="1"/>
</dbReference>
<dbReference type="PANTHER" id="PTHR11496:SF102">
    <property type="entry name" value="ALCOHOL DEHYDROGENASE 4"/>
    <property type="match status" value="1"/>
</dbReference>
<name>A0A7Y9XSJ0_9SPHN</name>
<dbReference type="RefSeq" id="WP_179405751.1">
    <property type="nucleotide sequence ID" value="NZ_BMGF01000001.1"/>
</dbReference>
<keyword evidence="3" id="KW-0560">Oxidoreductase</keyword>
<dbReference type="Pfam" id="PF25137">
    <property type="entry name" value="ADH_Fe_C"/>
    <property type="match status" value="1"/>
</dbReference>
<dbReference type="Gene3D" id="1.20.1090.10">
    <property type="entry name" value="Dehydroquinate synthase-like - alpha domain"/>
    <property type="match status" value="1"/>
</dbReference>
<dbReference type="GO" id="GO:0004022">
    <property type="term" value="F:alcohol dehydrogenase (NAD+) activity"/>
    <property type="evidence" value="ECO:0007669"/>
    <property type="project" value="TreeGrafter"/>
</dbReference>
<dbReference type="AlphaFoldDB" id="A0A7Y9XSJ0"/>
<comment type="cofactor">
    <cofactor evidence="1">
        <name>Fe cation</name>
        <dbReference type="ChEBI" id="CHEBI:24875"/>
    </cofactor>
</comment>
<evidence type="ECO:0000256" key="4">
    <source>
        <dbReference type="ARBA" id="ARBA00023027"/>
    </source>
</evidence>
<feature type="domain" description="Fe-containing alcohol dehydrogenase-like C-terminal" evidence="6">
    <location>
        <begin position="205"/>
        <end position="387"/>
    </location>
</feature>
<sequence length="390" mass="41032">MPDTQFEVRLPLTERVTLGKPAASAVLEEAERMDARRVFILASATLERETDEIDRIARKLGTRHAATVPGPGAHAPVSRIARAARAAEDAKADLIVAIGGGSVIDCAKVLPLALAHGATDPGAIAGLRIAFDEGGGIVERPGKAPEVPVVCVPTTLSGAEFNSLAGALDEEQGRKLGFQHERMAPVAIVLDPAITVHTPDWLWLSTGIRAVDHAVETLCGEHSNPYHDGLAESGLKLLCESLRQTKADPANLDARLRSQVGAWQASIPLAGGVPMGASHAIGHALGSVRGVPHGYTSCVMGPPVQRWNGEAARNRERLSAAFGEPGKPVHEQFSGLVGELGLPTSLGDVGVSQSDFDRLAEITLHDIWGGTNVRPLRGPEDVRQILALAT</sequence>
<evidence type="ECO:0000313" key="7">
    <source>
        <dbReference type="EMBL" id="NYH93776.1"/>
    </source>
</evidence>
<evidence type="ECO:0000259" key="5">
    <source>
        <dbReference type="Pfam" id="PF00465"/>
    </source>
</evidence>
<dbReference type="Proteomes" id="UP000522081">
    <property type="component" value="Unassembled WGS sequence"/>
</dbReference>
<dbReference type="InterPro" id="IPR056798">
    <property type="entry name" value="ADH_Fe_C"/>
</dbReference>
<dbReference type="SUPFAM" id="SSF56796">
    <property type="entry name" value="Dehydroquinate synthase-like"/>
    <property type="match status" value="1"/>
</dbReference>
<dbReference type="PANTHER" id="PTHR11496">
    <property type="entry name" value="ALCOHOL DEHYDROGENASE"/>
    <property type="match status" value="1"/>
</dbReference>
<evidence type="ECO:0000256" key="1">
    <source>
        <dbReference type="ARBA" id="ARBA00001962"/>
    </source>
</evidence>
<comment type="similarity">
    <text evidence="2">Belongs to the iron-containing alcohol dehydrogenase family.</text>
</comment>
<dbReference type="EMBL" id="JACBZF010000001">
    <property type="protein sequence ID" value="NYH93776.1"/>
    <property type="molecule type" value="Genomic_DNA"/>
</dbReference>
<keyword evidence="8" id="KW-1185">Reference proteome</keyword>
<evidence type="ECO:0000313" key="8">
    <source>
        <dbReference type="Proteomes" id="UP000522081"/>
    </source>
</evidence>
<keyword evidence="4" id="KW-0520">NAD</keyword>